<proteinExistence type="predicted"/>
<name>A0AAV1LL03_9NEOP</name>
<dbReference type="Proteomes" id="UP001314205">
    <property type="component" value="Unassembled WGS sequence"/>
</dbReference>
<dbReference type="InterPro" id="IPR027417">
    <property type="entry name" value="P-loop_NTPase"/>
</dbReference>
<protein>
    <submittedName>
        <fullName evidence="1">Uncharacterized protein</fullName>
    </submittedName>
</protein>
<gene>
    <name evidence="1" type="ORF">PARMNEM_LOCUS14528</name>
</gene>
<comment type="caution">
    <text evidence="1">The sequence shown here is derived from an EMBL/GenBank/DDBJ whole genome shotgun (WGS) entry which is preliminary data.</text>
</comment>
<accession>A0AAV1LL03</accession>
<evidence type="ECO:0000313" key="2">
    <source>
        <dbReference type="Proteomes" id="UP001314205"/>
    </source>
</evidence>
<dbReference type="Gene3D" id="3.40.50.300">
    <property type="entry name" value="P-loop containing nucleotide triphosphate hydrolases"/>
    <property type="match status" value="1"/>
</dbReference>
<reference evidence="1 2" key="1">
    <citation type="submission" date="2023-11" db="EMBL/GenBank/DDBJ databases">
        <authorList>
            <person name="Hedman E."/>
            <person name="Englund M."/>
            <person name="Stromberg M."/>
            <person name="Nyberg Akerstrom W."/>
            <person name="Nylinder S."/>
            <person name="Jareborg N."/>
            <person name="Kallberg Y."/>
            <person name="Kronander E."/>
        </authorList>
    </citation>
    <scope>NUCLEOTIDE SEQUENCE [LARGE SCALE GENOMIC DNA]</scope>
</reference>
<keyword evidence="2" id="KW-1185">Reference proteome</keyword>
<dbReference type="EMBL" id="CAVLGL010000091">
    <property type="protein sequence ID" value="CAK1594972.1"/>
    <property type="molecule type" value="Genomic_DNA"/>
</dbReference>
<dbReference type="AlphaFoldDB" id="A0AAV1LL03"/>
<evidence type="ECO:0000313" key="1">
    <source>
        <dbReference type="EMBL" id="CAK1594972.1"/>
    </source>
</evidence>
<sequence length="240" mass="28374">MLKSQLMFSNSIRWERLEANYLRSSIEKCPAPKNKVKRHGSLLPNTIRSIVCGPSNCGKTNLVISLMLHQNGPRFRNFYVYLKFLYQPKYLFLEKVLQNVEGISCYKYNHNSEILSPHEASPNPIIIFDDVACENQNNIRDYFAMGRHKNIDCFYINQTYTKIPKQLVRDNANLIILFKQDDVNLRHIYDEHVGSDMTWSRFREMCSTVWSKPFNYIVINKECERNKGCYRMKFDTFIIT</sequence>
<organism evidence="1 2">
    <name type="scientific">Parnassius mnemosyne</name>
    <name type="common">clouded apollo</name>
    <dbReference type="NCBI Taxonomy" id="213953"/>
    <lineage>
        <taxon>Eukaryota</taxon>
        <taxon>Metazoa</taxon>
        <taxon>Ecdysozoa</taxon>
        <taxon>Arthropoda</taxon>
        <taxon>Hexapoda</taxon>
        <taxon>Insecta</taxon>
        <taxon>Pterygota</taxon>
        <taxon>Neoptera</taxon>
        <taxon>Endopterygota</taxon>
        <taxon>Lepidoptera</taxon>
        <taxon>Glossata</taxon>
        <taxon>Ditrysia</taxon>
        <taxon>Papilionoidea</taxon>
        <taxon>Papilionidae</taxon>
        <taxon>Parnassiinae</taxon>
        <taxon>Parnassini</taxon>
        <taxon>Parnassius</taxon>
        <taxon>Driopa</taxon>
    </lineage>
</organism>